<reference evidence="2" key="1">
    <citation type="submission" date="2020-04" db="EMBL/GenBank/DDBJ databases">
        <authorList>
            <person name="Chiriac C."/>
            <person name="Salcher M."/>
            <person name="Ghai R."/>
            <person name="Kavagutti S V."/>
        </authorList>
    </citation>
    <scope>NUCLEOTIDE SEQUENCE</scope>
</reference>
<dbReference type="EMBL" id="LR796208">
    <property type="protein sequence ID" value="CAB4127286.1"/>
    <property type="molecule type" value="Genomic_DNA"/>
</dbReference>
<dbReference type="Pfam" id="PF16473">
    <property type="entry name" value="Rv2179c-like"/>
    <property type="match status" value="1"/>
</dbReference>
<keyword evidence="2" id="KW-0540">Nuclease</keyword>
<keyword evidence="2" id="KW-0378">Hydrolase</keyword>
<accession>A0A6J5L1X4</accession>
<keyword evidence="2" id="KW-0269">Exonuclease</keyword>
<gene>
    <name evidence="2" type="ORF">UFOVP84_111</name>
</gene>
<evidence type="ECO:0000259" key="1">
    <source>
        <dbReference type="Pfam" id="PF16473"/>
    </source>
</evidence>
<sequence length="193" mass="22240">MAFMFDIETLSVESTAVILSYAIVHFDPNDKPTYQQLLDNTLFIKIDAKSQVTDLKRTVSKEVMEWWDKQPAHAKKVSLIPDPIIDVSPLSAYNILQAYVNKYPNINNQTFWARGSMDQVCIESFCKSLDKEPVSSYNNWRDVRTAVDLLYGSTNGYCDIDHPEFSRDMVIKHTPYHDVCLDVMMLIYGKEKV</sequence>
<organism evidence="2">
    <name type="scientific">uncultured Caudovirales phage</name>
    <dbReference type="NCBI Taxonomy" id="2100421"/>
    <lineage>
        <taxon>Viruses</taxon>
        <taxon>Duplodnaviria</taxon>
        <taxon>Heunggongvirae</taxon>
        <taxon>Uroviricota</taxon>
        <taxon>Caudoviricetes</taxon>
        <taxon>Peduoviridae</taxon>
        <taxon>Maltschvirus</taxon>
        <taxon>Maltschvirus maltsch</taxon>
    </lineage>
</organism>
<feature type="domain" description="3'-5' exoribonuclease Rv2179c-like" evidence="1">
    <location>
        <begin position="3"/>
        <end position="150"/>
    </location>
</feature>
<dbReference type="GO" id="GO:0004527">
    <property type="term" value="F:exonuclease activity"/>
    <property type="evidence" value="ECO:0007669"/>
    <property type="project" value="UniProtKB-KW"/>
</dbReference>
<dbReference type="InterPro" id="IPR033390">
    <property type="entry name" value="Rv2179c-like"/>
</dbReference>
<proteinExistence type="predicted"/>
<name>A0A6J5L1X4_9CAUD</name>
<evidence type="ECO:0000313" key="2">
    <source>
        <dbReference type="EMBL" id="CAB4127286.1"/>
    </source>
</evidence>
<protein>
    <submittedName>
        <fullName evidence="2">Exonuclease</fullName>
    </submittedName>
</protein>